<dbReference type="PANTHER" id="PTHR11802">
    <property type="entry name" value="SERINE PROTEASE FAMILY S10 SERINE CARBOXYPEPTIDASE"/>
    <property type="match status" value="1"/>
</dbReference>
<protein>
    <submittedName>
        <fullName evidence="3">Uncharacterized protein</fullName>
    </submittedName>
</protein>
<evidence type="ECO:0000313" key="3">
    <source>
        <dbReference type="EMBL" id="CAI9753506.1"/>
    </source>
</evidence>
<feature type="chain" id="PRO_5042074208" evidence="2">
    <location>
        <begin position="22"/>
        <end position="103"/>
    </location>
</feature>
<dbReference type="Pfam" id="PF00450">
    <property type="entry name" value="Peptidase_S10"/>
    <property type="match status" value="1"/>
</dbReference>
<accession>A0AAD2DJD3</accession>
<dbReference type="EMBL" id="OU503036">
    <property type="protein sequence ID" value="CAI9753506.1"/>
    <property type="molecule type" value="Genomic_DNA"/>
</dbReference>
<dbReference type="GO" id="GO:0006508">
    <property type="term" value="P:proteolysis"/>
    <property type="evidence" value="ECO:0007669"/>
    <property type="project" value="InterPro"/>
</dbReference>
<dbReference type="GO" id="GO:0019748">
    <property type="term" value="P:secondary metabolic process"/>
    <property type="evidence" value="ECO:0007669"/>
    <property type="project" value="TreeGrafter"/>
</dbReference>
<keyword evidence="4" id="KW-1185">Reference proteome</keyword>
<evidence type="ECO:0000256" key="1">
    <source>
        <dbReference type="ARBA" id="ARBA00009431"/>
    </source>
</evidence>
<comment type="similarity">
    <text evidence="1">Belongs to the peptidase S10 family.</text>
</comment>
<dbReference type="AlphaFoldDB" id="A0AAD2DJD3"/>
<feature type="signal peptide" evidence="2">
    <location>
        <begin position="1"/>
        <end position="21"/>
    </location>
</feature>
<keyword evidence="2" id="KW-0732">Signal</keyword>
<dbReference type="PANTHER" id="PTHR11802:SF224">
    <property type="entry name" value="SERINE CARBOXYPEPTIDASE-LIKE 7 ISOFORM X1"/>
    <property type="match status" value="1"/>
</dbReference>
<organism evidence="3 4">
    <name type="scientific">Fraxinus pennsylvanica</name>
    <dbReference type="NCBI Taxonomy" id="56036"/>
    <lineage>
        <taxon>Eukaryota</taxon>
        <taxon>Viridiplantae</taxon>
        <taxon>Streptophyta</taxon>
        <taxon>Embryophyta</taxon>
        <taxon>Tracheophyta</taxon>
        <taxon>Spermatophyta</taxon>
        <taxon>Magnoliopsida</taxon>
        <taxon>eudicotyledons</taxon>
        <taxon>Gunneridae</taxon>
        <taxon>Pentapetalae</taxon>
        <taxon>asterids</taxon>
        <taxon>lamiids</taxon>
        <taxon>Lamiales</taxon>
        <taxon>Oleaceae</taxon>
        <taxon>Oleeae</taxon>
        <taxon>Fraxinus</taxon>
    </lineage>
</organism>
<dbReference type="InterPro" id="IPR001563">
    <property type="entry name" value="Peptidase_S10"/>
</dbReference>
<name>A0AAD2DJD3_9LAMI</name>
<dbReference type="InterPro" id="IPR029058">
    <property type="entry name" value="AB_hydrolase_fold"/>
</dbReference>
<dbReference type="GO" id="GO:0016747">
    <property type="term" value="F:acyltransferase activity, transferring groups other than amino-acyl groups"/>
    <property type="evidence" value="ECO:0007669"/>
    <property type="project" value="TreeGrafter"/>
</dbReference>
<dbReference type="GO" id="GO:0004185">
    <property type="term" value="F:serine-type carboxypeptidase activity"/>
    <property type="evidence" value="ECO:0007669"/>
    <property type="project" value="InterPro"/>
</dbReference>
<gene>
    <name evidence="3" type="ORF">FPE_LOCUS937</name>
</gene>
<reference evidence="3" key="1">
    <citation type="submission" date="2023-05" db="EMBL/GenBank/DDBJ databases">
        <authorList>
            <person name="Huff M."/>
        </authorList>
    </citation>
    <scope>NUCLEOTIDE SEQUENCE</scope>
</reference>
<dbReference type="Gene3D" id="3.40.50.1820">
    <property type="entry name" value="alpha/beta hydrolase"/>
    <property type="match status" value="1"/>
</dbReference>
<evidence type="ECO:0000313" key="4">
    <source>
        <dbReference type="Proteomes" id="UP000834106"/>
    </source>
</evidence>
<dbReference type="Proteomes" id="UP000834106">
    <property type="component" value="Chromosome 1"/>
</dbReference>
<dbReference type="SUPFAM" id="SSF53474">
    <property type="entry name" value="alpha/beta-Hydrolases"/>
    <property type="match status" value="1"/>
</dbReference>
<evidence type="ECO:0000256" key="2">
    <source>
        <dbReference type="SAM" id="SignalP"/>
    </source>
</evidence>
<sequence>MSSLLLIFNLFLLILPQYAYSHSIVELLPGFEGRLPFKLETGYIGVGESQDVQLFYYFVESETNPENDPLMIWLTGGPGCSSLSGFAYEIGCSQSFIAITIES</sequence>
<proteinExistence type="inferred from homology"/>